<dbReference type="InterPro" id="IPR036271">
    <property type="entry name" value="Tet_transcr_reg_TetR-rel_C_sf"/>
</dbReference>
<feature type="DNA-binding region" description="H-T-H motif" evidence="5">
    <location>
        <begin position="31"/>
        <end position="50"/>
    </location>
</feature>
<dbReference type="Proteomes" id="UP000183039">
    <property type="component" value="Unassembled WGS sequence"/>
</dbReference>
<evidence type="ECO:0000313" key="8">
    <source>
        <dbReference type="Proteomes" id="UP000183039"/>
    </source>
</evidence>
<dbReference type="GO" id="GO:0046677">
    <property type="term" value="P:response to antibiotic"/>
    <property type="evidence" value="ECO:0007669"/>
    <property type="project" value="InterPro"/>
</dbReference>
<evidence type="ECO:0000313" key="7">
    <source>
        <dbReference type="EMBL" id="OJG85810.1"/>
    </source>
</evidence>
<evidence type="ECO:0000256" key="3">
    <source>
        <dbReference type="ARBA" id="ARBA00023125"/>
    </source>
</evidence>
<dbReference type="Gene3D" id="1.10.357.10">
    <property type="entry name" value="Tetracycline Repressor, domain 2"/>
    <property type="match status" value="1"/>
</dbReference>
<evidence type="ECO:0000259" key="6">
    <source>
        <dbReference type="PROSITE" id="PS50977"/>
    </source>
</evidence>
<dbReference type="InterPro" id="IPR001647">
    <property type="entry name" value="HTH_TetR"/>
</dbReference>
<dbReference type="EMBL" id="JXLC01000035">
    <property type="protein sequence ID" value="OJG85810.1"/>
    <property type="molecule type" value="Genomic_DNA"/>
</dbReference>
<dbReference type="Pfam" id="PF02909">
    <property type="entry name" value="TetR_C_1"/>
    <property type="match status" value="1"/>
</dbReference>
<protein>
    <recommendedName>
        <fullName evidence="6">HTH tetR-type domain-containing protein</fullName>
    </recommendedName>
</protein>
<dbReference type="GO" id="GO:0045892">
    <property type="term" value="P:negative regulation of DNA-templated transcription"/>
    <property type="evidence" value="ECO:0007669"/>
    <property type="project" value="InterPro"/>
</dbReference>
<keyword evidence="1" id="KW-0678">Repressor</keyword>
<evidence type="ECO:0000256" key="2">
    <source>
        <dbReference type="ARBA" id="ARBA00023015"/>
    </source>
</evidence>
<name>A0AA91GDB7_9ENTE</name>
<dbReference type="GO" id="GO:0003677">
    <property type="term" value="F:DNA binding"/>
    <property type="evidence" value="ECO:0007669"/>
    <property type="project" value="UniProtKB-UniRule"/>
</dbReference>
<feature type="domain" description="HTH tetR-type" evidence="6">
    <location>
        <begin position="7"/>
        <end position="68"/>
    </location>
</feature>
<dbReference type="InterPro" id="IPR003012">
    <property type="entry name" value="Tet_transcr_reg_TetR"/>
</dbReference>
<dbReference type="InterPro" id="IPR009057">
    <property type="entry name" value="Homeodomain-like_sf"/>
</dbReference>
<dbReference type="PRINTS" id="PR00400">
    <property type="entry name" value="TETREPRESSOR"/>
</dbReference>
<reference evidence="7 8" key="1">
    <citation type="submission" date="2014-12" db="EMBL/GenBank/DDBJ databases">
        <title>Draft genome sequences of 29 type strains of Enterococci.</title>
        <authorList>
            <person name="Zhong Z."/>
            <person name="Sun Z."/>
            <person name="Liu W."/>
            <person name="Zhang W."/>
            <person name="Zhang H."/>
        </authorList>
    </citation>
    <scope>NUCLEOTIDE SEQUENCE [LARGE SCALE GENOMIC DNA]</scope>
    <source>
        <strain evidence="7 8">DSM 22801</strain>
    </source>
</reference>
<proteinExistence type="predicted"/>
<sequence>MRNLEEKLSKARIIQAAFELLTENPELDKLSMRKVAQKLNIQAPAIYWHVENKQALLQSMAEEIEDHFIPPTHQENWKETLYAYMENYYELYQQYPCAIEIEIQTIPSYPSRLRNLDAILGILNDAGFSIELSYMTITSLQHLLFGMLMDSSEEKKLYNKVMAGDDYLKKQIILMKQYVQEQELDNISESIQYRQKEKQKDFFMKTLRVFLNGLDTFV</sequence>
<dbReference type="PANTHER" id="PTHR43479:SF11">
    <property type="entry name" value="ACREF_ENVCD OPERON REPRESSOR-RELATED"/>
    <property type="match status" value="1"/>
</dbReference>
<dbReference type="PROSITE" id="PS50977">
    <property type="entry name" value="HTH_TETR_2"/>
    <property type="match status" value="1"/>
</dbReference>
<evidence type="ECO:0000256" key="1">
    <source>
        <dbReference type="ARBA" id="ARBA00022491"/>
    </source>
</evidence>
<organism evidence="7 8">
    <name type="scientific">Enterococcus silesiacus</name>
    <dbReference type="NCBI Taxonomy" id="332949"/>
    <lineage>
        <taxon>Bacteria</taxon>
        <taxon>Bacillati</taxon>
        <taxon>Bacillota</taxon>
        <taxon>Bacilli</taxon>
        <taxon>Lactobacillales</taxon>
        <taxon>Enterococcaceae</taxon>
        <taxon>Enterococcus</taxon>
    </lineage>
</organism>
<dbReference type="Pfam" id="PF00440">
    <property type="entry name" value="TetR_N"/>
    <property type="match status" value="1"/>
</dbReference>
<keyword evidence="4" id="KW-0804">Transcription</keyword>
<comment type="caution">
    <text evidence="7">The sequence shown here is derived from an EMBL/GenBank/DDBJ whole genome shotgun (WGS) entry which is preliminary data.</text>
</comment>
<keyword evidence="3 5" id="KW-0238">DNA-binding</keyword>
<dbReference type="InterPro" id="IPR050624">
    <property type="entry name" value="HTH-type_Tx_Regulator"/>
</dbReference>
<evidence type="ECO:0000256" key="5">
    <source>
        <dbReference type="PROSITE-ProRule" id="PRU00335"/>
    </source>
</evidence>
<dbReference type="SUPFAM" id="SSF48498">
    <property type="entry name" value="Tetracyclin repressor-like, C-terminal domain"/>
    <property type="match status" value="1"/>
</dbReference>
<dbReference type="InterPro" id="IPR004111">
    <property type="entry name" value="Repressor_TetR_C"/>
</dbReference>
<dbReference type="AlphaFoldDB" id="A0AA91GDB7"/>
<gene>
    <name evidence="7" type="ORF">RV15_GL002489</name>
</gene>
<keyword evidence="2" id="KW-0805">Transcription regulation</keyword>
<accession>A0AA91GDB7</accession>
<dbReference type="PANTHER" id="PTHR43479">
    <property type="entry name" value="ACREF/ENVCD OPERON REPRESSOR-RELATED"/>
    <property type="match status" value="1"/>
</dbReference>
<dbReference type="Gene3D" id="1.10.10.60">
    <property type="entry name" value="Homeodomain-like"/>
    <property type="match status" value="1"/>
</dbReference>
<dbReference type="SUPFAM" id="SSF46689">
    <property type="entry name" value="Homeodomain-like"/>
    <property type="match status" value="1"/>
</dbReference>
<evidence type="ECO:0000256" key="4">
    <source>
        <dbReference type="ARBA" id="ARBA00023163"/>
    </source>
</evidence>